<evidence type="ECO:0000313" key="4">
    <source>
        <dbReference type="Proteomes" id="UP000030681"/>
    </source>
</evidence>
<name>A0A081I9P3_PLAVN</name>
<dbReference type="AlphaFoldDB" id="A0A081I9P3"/>
<dbReference type="Proteomes" id="UP000030681">
    <property type="component" value="Unassembled WGS sequence"/>
</dbReference>
<feature type="signal peptide" evidence="1">
    <location>
        <begin position="1"/>
        <end position="21"/>
    </location>
</feature>
<evidence type="ECO:0000313" key="3">
    <source>
        <dbReference type="EMBL" id="VEV54741.1"/>
    </source>
</evidence>
<evidence type="ECO:0000313" key="5">
    <source>
        <dbReference type="Proteomes" id="UP000290582"/>
    </source>
</evidence>
<reference evidence="2 4" key="1">
    <citation type="submission" date="2013-02" db="EMBL/GenBank/DDBJ databases">
        <title>The Genome Sequence of Plasmodium vinckei vinckei.</title>
        <authorList>
            <consortium name="The Broad Institute Genome Sequencing Platform"/>
            <consortium name="The Broad Institute Genome Sequencing Center for Infectious Disease"/>
            <person name="Neafsey D."/>
            <person name="Cheeseman I."/>
            <person name="Volkman S."/>
            <person name="Adams J."/>
            <person name="Walker B."/>
            <person name="Young S.K."/>
            <person name="Zeng Q."/>
            <person name="Gargeya S."/>
            <person name="Fitzgerald M."/>
            <person name="Haas B."/>
            <person name="Abouelleil A."/>
            <person name="Alvarado L."/>
            <person name="Arachchi H.M."/>
            <person name="Berlin A.M."/>
            <person name="Chapman S.B."/>
            <person name="Dewar J."/>
            <person name="Goldberg J."/>
            <person name="Griggs A."/>
            <person name="Gujja S."/>
            <person name="Hansen M."/>
            <person name="Howarth C."/>
            <person name="Imamovic A."/>
            <person name="Larimer J."/>
            <person name="McCowan C."/>
            <person name="Murphy C."/>
            <person name="Neiman D."/>
            <person name="Pearson M."/>
            <person name="Priest M."/>
            <person name="Roberts A."/>
            <person name="Saif S."/>
            <person name="Shea T."/>
            <person name="Sisk P."/>
            <person name="Sykes S."/>
            <person name="Wortman J."/>
            <person name="Nusbaum C."/>
            <person name="Birren B."/>
        </authorList>
    </citation>
    <scope>NUCLEOTIDE SEQUENCE [LARGE SCALE GENOMIC DNA]</scope>
    <source>
        <strain evidence="4">vinckei</strain>
        <strain evidence="2">Vinckei</strain>
    </source>
</reference>
<dbReference type="GeneID" id="19962790"/>
<reference evidence="3 5" key="2">
    <citation type="submission" date="2019-01" db="EMBL/GenBank/DDBJ databases">
        <authorList>
            <person name="Ramaprasad A."/>
        </authorList>
    </citation>
    <scope>NUCLEOTIDE SEQUENCE [LARGE SCALE GENOMIC DNA]</scope>
</reference>
<evidence type="ECO:0000256" key="1">
    <source>
        <dbReference type="SAM" id="SignalP"/>
    </source>
</evidence>
<protein>
    <submittedName>
        <fullName evidence="3">Fam-a protein</fullName>
    </submittedName>
</protein>
<dbReference type="KEGG" id="pvv:PVVCY_0300120"/>
<dbReference type="EMBL" id="LR215059">
    <property type="protein sequence ID" value="VEV54741.1"/>
    <property type="molecule type" value="Genomic_DNA"/>
</dbReference>
<accession>A0A081I9P3</accession>
<dbReference type="InterPro" id="IPR023393">
    <property type="entry name" value="START-like_dom_sf"/>
</dbReference>
<dbReference type="VEuPathDB" id="PlasmoDB:PVVCY_0300120"/>
<dbReference type="RefSeq" id="XP_008626444.1">
    <property type="nucleotide sequence ID" value="XM_008628222.1"/>
</dbReference>
<dbReference type="Gene3D" id="3.30.530.20">
    <property type="match status" value="1"/>
</dbReference>
<gene>
    <name evidence="3" type="ORF">PVVCY_0300120</name>
    <name evidence="2" type="ORF">YYE_04584</name>
</gene>
<dbReference type="EMBL" id="KL446956">
    <property type="protein sequence ID" value="KEG00401.1"/>
    <property type="molecule type" value="Genomic_DNA"/>
</dbReference>
<feature type="chain" id="PRO_5035985020" evidence="1">
    <location>
        <begin position="22"/>
        <end position="309"/>
    </location>
</feature>
<sequence length="309" mass="36638">MNKVCMKTIFAILILFPYVRNQVLETDSVPREVFLTEGLKNPVIYDPNEVYEKNKHLLSANSEEKEHAEEIMKSAKRMFLRYATNDYTFKLYERYGDNTNLYFKKCKGDKYVGKIHTKIHYPNKYNEIVKILWDPNGEKEYNRDFVNGKVVRAYDPNLLMIQQRYRNGFMRRHNYFYAFSAKHETSNNTTIIVKASGNINDHNKNRKYSENLLLRTANLFKFDVDPDSDIAAGRLNNMVVDLSGYIITKKKDHVEIIHVDSFHDNHPENPQWYKLVKRSERLGSVIELREYIDDKYTYSPKLGDYSYVF</sequence>
<evidence type="ECO:0000313" key="2">
    <source>
        <dbReference type="EMBL" id="KEG00401.1"/>
    </source>
</evidence>
<dbReference type="Proteomes" id="UP000290582">
    <property type="component" value="Chromosome PVVCY_03"/>
</dbReference>
<dbReference type="NCBIfam" id="TIGR01599">
    <property type="entry name" value="PYST-A"/>
    <property type="match status" value="1"/>
</dbReference>
<organism evidence="2 4">
    <name type="scientific">Plasmodium vinckei vinckei</name>
    <dbReference type="NCBI Taxonomy" id="54757"/>
    <lineage>
        <taxon>Eukaryota</taxon>
        <taxon>Sar</taxon>
        <taxon>Alveolata</taxon>
        <taxon>Apicomplexa</taxon>
        <taxon>Aconoidasida</taxon>
        <taxon>Haemosporida</taxon>
        <taxon>Plasmodiidae</taxon>
        <taxon>Plasmodium</taxon>
        <taxon>Plasmodium (Vinckeia)</taxon>
    </lineage>
</organism>
<keyword evidence="1" id="KW-0732">Signal</keyword>
<dbReference type="SUPFAM" id="SSF55961">
    <property type="entry name" value="Bet v1-like"/>
    <property type="match status" value="1"/>
</dbReference>
<dbReference type="OrthoDB" id="371252at2759"/>
<dbReference type="InterPro" id="IPR006486">
    <property type="entry name" value="PYST_A"/>
</dbReference>
<proteinExistence type="predicted"/>